<keyword evidence="3" id="KW-0813">Transport</keyword>
<keyword evidence="5" id="KW-0547">Nucleotide-binding</keyword>
<feature type="region of interest" description="Disordered" evidence="8">
    <location>
        <begin position="265"/>
        <end position="290"/>
    </location>
</feature>
<sequence>MNRKKYFLDAQGLVKQFPAPKGGESLTVFENLNFGINKGEFVCIIGHSGCGKSTIMNILAGLDQASGGVVLMDNKEVAGPSLDRGVVFQNYSLLPWMSCLRNITFAVKSRWPNWSREQVYEHSMKYIEMVGLKGAELRKPSQLSGGMRQRVSIARAFAIEPKLLLLDEPFGALDALTRGMIQEELIKICEQTGQTVFMITHDVDEAILLADRIFLMSNGPNATIAESVVIDIPRHRDREQIIHNPHYYPIRNHLVDFLVKRSKELNDPDTPRVPHSDNARPAYPPEVNPATGQISKLIETETTEGNELTRQVVNLQ</sequence>
<dbReference type="SMART" id="SM00382">
    <property type="entry name" value="AAA"/>
    <property type="match status" value="1"/>
</dbReference>
<dbReference type="Gene3D" id="3.40.50.300">
    <property type="entry name" value="P-loop containing nucleotide triphosphate hydrolases"/>
    <property type="match status" value="1"/>
</dbReference>
<keyword evidence="4" id="KW-1003">Cell membrane</keyword>
<organism evidence="10 11">
    <name type="scientific">Thiohalophilus thiocyanatoxydans</name>
    <dbReference type="NCBI Taxonomy" id="381308"/>
    <lineage>
        <taxon>Bacteria</taxon>
        <taxon>Pseudomonadati</taxon>
        <taxon>Pseudomonadota</taxon>
        <taxon>Gammaproteobacteria</taxon>
        <taxon>Thiohalomonadales</taxon>
        <taxon>Thiohalophilaceae</taxon>
        <taxon>Thiohalophilus</taxon>
    </lineage>
</organism>
<dbReference type="OrthoDB" id="9802264at2"/>
<keyword evidence="11" id="KW-1185">Reference proteome</keyword>
<evidence type="ECO:0000256" key="1">
    <source>
        <dbReference type="ARBA" id="ARBA00004202"/>
    </source>
</evidence>
<dbReference type="InterPro" id="IPR017871">
    <property type="entry name" value="ABC_transporter-like_CS"/>
</dbReference>
<dbReference type="PROSITE" id="PS50893">
    <property type="entry name" value="ABC_TRANSPORTER_2"/>
    <property type="match status" value="1"/>
</dbReference>
<dbReference type="EMBL" id="SOQX01000004">
    <property type="protein sequence ID" value="TDY01024.1"/>
    <property type="molecule type" value="Genomic_DNA"/>
</dbReference>
<protein>
    <submittedName>
        <fullName evidence="10">Nitrate/nitrite transport system ATP-binding protein</fullName>
    </submittedName>
</protein>
<dbReference type="GO" id="GO:0005524">
    <property type="term" value="F:ATP binding"/>
    <property type="evidence" value="ECO:0007669"/>
    <property type="project" value="UniProtKB-KW"/>
</dbReference>
<dbReference type="AlphaFoldDB" id="A0A4R8ILM1"/>
<evidence type="ECO:0000256" key="7">
    <source>
        <dbReference type="ARBA" id="ARBA00023136"/>
    </source>
</evidence>
<dbReference type="RefSeq" id="WP_134083612.1">
    <property type="nucleotide sequence ID" value="NZ_SOQX01000004.1"/>
</dbReference>
<feature type="compositionally biased region" description="Basic and acidic residues" evidence="8">
    <location>
        <begin position="265"/>
        <end position="278"/>
    </location>
</feature>
<comment type="caution">
    <text evidence="10">The sequence shown here is derived from an EMBL/GenBank/DDBJ whole genome shotgun (WGS) entry which is preliminary data.</text>
</comment>
<comment type="similarity">
    <text evidence="2">Belongs to the ABC transporter superfamily.</text>
</comment>
<dbReference type="Proteomes" id="UP000294914">
    <property type="component" value="Unassembled WGS sequence"/>
</dbReference>
<dbReference type="PANTHER" id="PTHR42788:SF7">
    <property type="entry name" value="NITRATE ABC TRANSPORTER ATP-BINDING PROTEIN"/>
    <property type="match status" value="1"/>
</dbReference>
<dbReference type="InterPro" id="IPR003439">
    <property type="entry name" value="ABC_transporter-like_ATP-bd"/>
</dbReference>
<dbReference type="NCBIfam" id="TIGR01184">
    <property type="entry name" value="ntrCD"/>
    <property type="match status" value="1"/>
</dbReference>
<dbReference type="GO" id="GO:0016887">
    <property type="term" value="F:ATP hydrolysis activity"/>
    <property type="evidence" value="ECO:0007669"/>
    <property type="project" value="InterPro"/>
</dbReference>
<evidence type="ECO:0000256" key="8">
    <source>
        <dbReference type="SAM" id="MobiDB-lite"/>
    </source>
</evidence>
<keyword evidence="6 10" id="KW-0067">ATP-binding</keyword>
<evidence type="ECO:0000313" key="11">
    <source>
        <dbReference type="Proteomes" id="UP000294914"/>
    </source>
</evidence>
<dbReference type="GO" id="GO:0015112">
    <property type="term" value="F:nitrate transmembrane transporter activity"/>
    <property type="evidence" value="ECO:0007669"/>
    <property type="project" value="InterPro"/>
</dbReference>
<proteinExistence type="inferred from homology"/>
<evidence type="ECO:0000313" key="10">
    <source>
        <dbReference type="EMBL" id="TDY01024.1"/>
    </source>
</evidence>
<dbReference type="InterPro" id="IPR027417">
    <property type="entry name" value="P-loop_NTPase"/>
</dbReference>
<feature type="domain" description="ABC transporter" evidence="9">
    <location>
        <begin position="8"/>
        <end position="243"/>
    </location>
</feature>
<comment type="subcellular location">
    <subcellularLocation>
        <location evidence="1">Cell membrane</location>
        <topology evidence="1">Peripheral membrane protein</topology>
    </subcellularLocation>
</comment>
<evidence type="ECO:0000256" key="5">
    <source>
        <dbReference type="ARBA" id="ARBA00022741"/>
    </source>
</evidence>
<gene>
    <name evidence="10" type="ORF">EDC23_1770</name>
</gene>
<name>A0A4R8ILM1_9GAMM</name>
<dbReference type="GO" id="GO:0005886">
    <property type="term" value="C:plasma membrane"/>
    <property type="evidence" value="ECO:0007669"/>
    <property type="project" value="UniProtKB-SubCell"/>
</dbReference>
<evidence type="ECO:0000256" key="3">
    <source>
        <dbReference type="ARBA" id="ARBA00022448"/>
    </source>
</evidence>
<evidence type="ECO:0000256" key="2">
    <source>
        <dbReference type="ARBA" id="ARBA00005417"/>
    </source>
</evidence>
<dbReference type="Pfam" id="PF00005">
    <property type="entry name" value="ABC_tran"/>
    <property type="match status" value="1"/>
</dbReference>
<evidence type="ECO:0000256" key="6">
    <source>
        <dbReference type="ARBA" id="ARBA00022840"/>
    </source>
</evidence>
<dbReference type="InterPro" id="IPR005890">
    <property type="entry name" value="NO3_transporter_ATP-bd-like"/>
</dbReference>
<dbReference type="PANTHER" id="PTHR42788">
    <property type="entry name" value="TAURINE IMPORT ATP-BINDING PROTEIN-RELATED"/>
    <property type="match status" value="1"/>
</dbReference>
<dbReference type="PROSITE" id="PS00211">
    <property type="entry name" value="ABC_TRANSPORTER_1"/>
    <property type="match status" value="1"/>
</dbReference>
<accession>A0A4R8ILM1</accession>
<keyword evidence="7" id="KW-0472">Membrane</keyword>
<evidence type="ECO:0000259" key="9">
    <source>
        <dbReference type="PROSITE" id="PS50893"/>
    </source>
</evidence>
<dbReference type="SUPFAM" id="SSF52540">
    <property type="entry name" value="P-loop containing nucleoside triphosphate hydrolases"/>
    <property type="match status" value="1"/>
</dbReference>
<dbReference type="InterPro" id="IPR003593">
    <property type="entry name" value="AAA+_ATPase"/>
</dbReference>
<dbReference type="InterPro" id="IPR050166">
    <property type="entry name" value="ABC_transporter_ATP-bind"/>
</dbReference>
<evidence type="ECO:0000256" key="4">
    <source>
        <dbReference type="ARBA" id="ARBA00022475"/>
    </source>
</evidence>
<reference evidence="10 11" key="1">
    <citation type="submission" date="2019-03" db="EMBL/GenBank/DDBJ databases">
        <title>Genomic Encyclopedia of Type Strains, Phase IV (KMG-IV): sequencing the most valuable type-strain genomes for metagenomic binning, comparative biology and taxonomic classification.</title>
        <authorList>
            <person name="Goeker M."/>
        </authorList>
    </citation>
    <scope>NUCLEOTIDE SEQUENCE [LARGE SCALE GENOMIC DNA]</scope>
    <source>
        <strain evidence="10 11">DSM 16326</strain>
    </source>
</reference>
<dbReference type="CDD" id="cd03293">
    <property type="entry name" value="ABC_NrtD_SsuB_transporters"/>
    <property type="match status" value="1"/>
</dbReference>